<dbReference type="PANTHER" id="PTHR43606">
    <property type="entry name" value="PHOSPHATASE, PUTATIVE (AFU_ORTHOLOGUE AFUA_6G08710)-RELATED"/>
    <property type="match status" value="1"/>
</dbReference>
<dbReference type="Gene3D" id="3.60.21.70">
    <property type="entry name" value="PhoD-like phosphatase"/>
    <property type="match status" value="1"/>
</dbReference>
<feature type="domain" description="PhoD-like phosphatase metallophosphatase" evidence="1">
    <location>
        <begin position="171"/>
        <end position="516"/>
    </location>
</feature>
<dbReference type="Pfam" id="PF16655">
    <property type="entry name" value="PhoD_N"/>
    <property type="match status" value="1"/>
</dbReference>
<dbReference type="AlphaFoldDB" id="A0A6B2QZA2"/>
<dbReference type="InterPro" id="IPR032093">
    <property type="entry name" value="PhoD_N"/>
</dbReference>
<dbReference type="InterPro" id="IPR052900">
    <property type="entry name" value="Phospholipid_Metab_Enz"/>
</dbReference>
<evidence type="ECO:0000259" key="1">
    <source>
        <dbReference type="Pfam" id="PF09423"/>
    </source>
</evidence>
<dbReference type="EMBL" id="JAAGRN010000005">
    <property type="protein sequence ID" value="NDY83371.1"/>
    <property type="molecule type" value="Genomic_DNA"/>
</dbReference>
<dbReference type="SUPFAM" id="SSF56300">
    <property type="entry name" value="Metallo-dependent phosphatases"/>
    <property type="match status" value="1"/>
</dbReference>
<gene>
    <name evidence="3" type="ORF">G3I67_09030</name>
</gene>
<evidence type="ECO:0000259" key="2">
    <source>
        <dbReference type="Pfam" id="PF16655"/>
    </source>
</evidence>
<dbReference type="PANTHER" id="PTHR43606:SF2">
    <property type="entry name" value="ALKALINE PHOSPHATASE FAMILY PROTEIN (AFU_ORTHOLOGUE AFUA_5G03860)"/>
    <property type="match status" value="1"/>
</dbReference>
<name>A0A6B2QZA2_9BURK</name>
<proteinExistence type="predicted"/>
<dbReference type="Pfam" id="PF09423">
    <property type="entry name" value="PhoD"/>
    <property type="match status" value="1"/>
</dbReference>
<feature type="domain" description="Phospholipase D N-terminal" evidence="2">
    <location>
        <begin position="63"/>
        <end position="158"/>
    </location>
</feature>
<dbReference type="CDD" id="cd07389">
    <property type="entry name" value="MPP_PhoD"/>
    <property type="match status" value="1"/>
</dbReference>
<evidence type="ECO:0000313" key="3">
    <source>
        <dbReference type="EMBL" id="NDY83371.1"/>
    </source>
</evidence>
<dbReference type="InterPro" id="IPR038607">
    <property type="entry name" value="PhoD-like_sf"/>
</dbReference>
<dbReference type="InterPro" id="IPR029052">
    <property type="entry name" value="Metallo-depent_PP-like"/>
</dbReference>
<comment type="caution">
    <text evidence="3">The sequence shown here is derived from an EMBL/GenBank/DDBJ whole genome shotgun (WGS) entry which is preliminary data.</text>
</comment>
<dbReference type="InterPro" id="IPR018946">
    <property type="entry name" value="PhoD-like_MPP"/>
</dbReference>
<protein>
    <submittedName>
        <fullName evidence="3">Alkaline phosphatase</fullName>
    </submittedName>
</protein>
<reference evidence="3" key="1">
    <citation type="submission" date="2020-02" db="EMBL/GenBank/DDBJ databases">
        <authorList>
            <person name="Chen W.-M."/>
        </authorList>
    </citation>
    <scope>NUCLEOTIDE SEQUENCE</scope>
    <source>
        <strain evidence="3">NBD-18</strain>
    </source>
</reference>
<organism evidence="3">
    <name type="scientific">Sheuella amnicola</name>
    <dbReference type="NCBI Taxonomy" id="2707330"/>
    <lineage>
        <taxon>Bacteria</taxon>
        <taxon>Pseudomonadati</taxon>
        <taxon>Pseudomonadota</taxon>
        <taxon>Betaproteobacteria</taxon>
        <taxon>Burkholderiales</taxon>
        <taxon>Alcaligenaceae</taxon>
        <taxon>Sheuella</taxon>
    </lineage>
</organism>
<accession>A0A6B2QZA2</accession>
<dbReference type="Gene3D" id="2.60.40.380">
    <property type="entry name" value="Purple acid phosphatase-like, N-terminal"/>
    <property type="match status" value="1"/>
</dbReference>
<sequence length="549" mass="61764">MGSRPAWCGCRRFRFLRHVRCDRPVLNMQRRQLLQLAASSAALLALPKTGWAKQKWFHDPFSLGIASGSPTSDSVVLWTRLGPQAIEAANLTHRATPVVWQVAHDESFSKVVAKGTVQAEPSLAHSVHAEVTGLAADRHYFYRFIAGDAVSQTGRTRTFPRSDSTPGRLRLAYASCQQWGNGYYSAYRHMLGEDLDVVMFLGDYMYEYPSSRPVDIRPTTGGWITTLEGYRSRYALHKSDRDLQAIHAAFPWIMTWDDHEVQNDYAGTRQGESGPPVADFMARRAAAYQAYYEHMPVRRADFAQIIGKSGENTRIFGATSYGRLANLYLLDDRQFRDPQVCTNGNRPGASRINPKDCEQLNQPWRTLLGQEQEGWLKRQFEHSQAQWNILGQQTLLGRRNFNTDGGVRLWNDGWDGYPAARQRLIDSMQSTRLSNPVVFGGDVHENWVGHILKDYEDQNSAKIGVEFCGTSITSLSHTSQNKIEQIRAVNPHFIFANAEYRGYGVAEFTAKSLTTTLKAVKDATDPGSDSFTLAQFTVQAGQPEILKIT</sequence>